<proteinExistence type="predicted"/>
<reference evidence="2 3" key="1">
    <citation type="submission" date="2020-09" db="EMBL/GenBank/DDBJ databases">
        <title>De no assembly of potato wild relative species, Solanum commersonii.</title>
        <authorList>
            <person name="Cho K."/>
        </authorList>
    </citation>
    <scope>NUCLEOTIDE SEQUENCE [LARGE SCALE GENOMIC DNA]</scope>
    <source>
        <strain evidence="2">LZ3.2</strain>
        <tissue evidence="2">Leaf</tissue>
    </source>
</reference>
<evidence type="ECO:0000256" key="1">
    <source>
        <dbReference type="SAM" id="MobiDB-lite"/>
    </source>
</evidence>
<dbReference type="Proteomes" id="UP000824120">
    <property type="component" value="Chromosome 3"/>
</dbReference>
<feature type="region of interest" description="Disordered" evidence="1">
    <location>
        <begin position="53"/>
        <end position="168"/>
    </location>
</feature>
<keyword evidence="3" id="KW-1185">Reference proteome</keyword>
<organism evidence="2 3">
    <name type="scientific">Solanum commersonii</name>
    <name type="common">Commerson's wild potato</name>
    <name type="synonym">Commerson's nightshade</name>
    <dbReference type="NCBI Taxonomy" id="4109"/>
    <lineage>
        <taxon>Eukaryota</taxon>
        <taxon>Viridiplantae</taxon>
        <taxon>Streptophyta</taxon>
        <taxon>Embryophyta</taxon>
        <taxon>Tracheophyta</taxon>
        <taxon>Spermatophyta</taxon>
        <taxon>Magnoliopsida</taxon>
        <taxon>eudicotyledons</taxon>
        <taxon>Gunneridae</taxon>
        <taxon>Pentapetalae</taxon>
        <taxon>asterids</taxon>
        <taxon>lamiids</taxon>
        <taxon>Solanales</taxon>
        <taxon>Solanaceae</taxon>
        <taxon>Solanoideae</taxon>
        <taxon>Solaneae</taxon>
        <taxon>Solanum</taxon>
    </lineage>
</organism>
<accession>A0A9J5ZS24</accession>
<gene>
    <name evidence="2" type="ORF">H5410_014877</name>
</gene>
<comment type="caution">
    <text evidence="2">The sequence shown here is derived from an EMBL/GenBank/DDBJ whole genome shotgun (WGS) entry which is preliminary data.</text>
</comment>
<protein>
    <submittedName>
        <fullName evidence="2">Uncharacterized protein</fullName>
    </submittedName>
</protein>
<dbReference type="AlphaFoldDB" id="A0A9J5ZS24"/>
<feature type="compositionally biased region" description="Polar residues" evidence="1">
    <location>
        <begin position="64"/>
        <end position="93"/>
    </location>
</feature>
<sequence length="194" mass="21820">MVHHMRSRMILFVVGLSHLSSKEGRAMMLIGDMVISRLMVYVQQVEEEKLRDREEFKNKKAKTGNESGQQKSNANRSSVQQKQNGLAPSSSSVPAPKNKELNGNESYYSGGEYKRNVEHNSYGEDRGEESSCGSSYDDDGACERSYSHSEIDGGSYDDARTCYTSHSQDEGNVKYNTLLYKKYEEHATKACEDS</sequence>
<feature type="compositionally biased region" description="Basic and acidic residues" evidence="1">
    <location>
        <begin position="141"/>
        <end position="151"/>
    </location>
</feature>
<name>A0A9J5ZS24_SOLCO</name>
<evidence type="ECO:0000313" key="2">
    <source>
        <dbReference type="EMBL" id="KAG5615053.1"/>
    </source>
</evidence>
<evidence type="ECO:0000313" key="3">
    <source>
        <dbReference type="Proteomes" id="UP000824120"/>
    </source>
</evidence>
<feature type="compositionally biased region" description="Basic and acidic residues" evidence="1">
    <location>
        <begin position="112"/>
        <end position="129"/>
    </location>
</feature>
<dbReference type="EMBL" id="JACXVP010000003">
    <property type="protein sequence ID" value="KAG5615053.1"/>
    <property type="molecule type" value="Genomic_DNA"/>
</dbReference>